<proteinExistence type="predicted"/>
<evidence type="ECO:0000256" key="1">
    <source>
        <dbReference type="SAM" id="MobiDB-lite"/>
    </source>
</evidence>
<name>A0A427YV42_9TREE</name>
<gene>
    <name evidence="3" type="ORF">EHS25_004712</name>
</gene>
<sequence>MSTLSDVIMHDHRELEEYYDNILKASSPDEKVRCQNQFTWELARHSVGEEIVVYPVLQKQVSGGQQLADRDRAEHAKAKELLKKFQNMKPSDPDFDFTIETLFNALKEHIKDEEQDDLPKLEEVLSREDSKSLASDFERTKKFVPTRSHPSAPDKPPFETAMGLLVAPIDKLGDMLRRFPKE</sequence>
<evidence type="ECO:0000313" key="4">
    <source>
        <dbReference type="Proteomes" id="UP000279259"/>
    </source>
</evidence>
<dbReference type="InterPro" id="IPR012312">
    <property type="entry name" value="Hemerythrin-like"/>
</dbReference>
<reference evidence="3 4" key="1">
    <citation type="submission" date="2018-11" db="EMBL/GenBank/DDBJ databases">
        <title>Genome sequence of Saitozyma podzolica DSM 27192.</title>
        <authorList>
            <person name="Aliyu H."/>
            <person name="Gorte O."/>
            <person name="Ochsenreither K."/>
        </authorList>
    </citation>
    <scope>NUCLEOTIDE SEQUENCE [LARGE SCALE GENOMIC DNA]</scope>
    <source>
        <strain evidence="3 4">DSM 27192</strain>
    </source>
</reference>
<dbReference type="AlphaFoldDB" id="A0A427YV42"/>
<evidence type="ECO:0000313" key="3">
    <source>
        <dbReference type="EMBL" id="RSH94906.1"/>
    </source>
</evidence>
<feature type="compositionally biased region" description="Basic and acidic residues" evidence="1">
    <location>
        <begin position="128"/>
        <end position="141"/>
    </location>
</feature>
<feature type="domain" description="Hemerythrin-like" evidence="2">
    <location>
        <begin position="4"/>
        <end position="121"/>
    </location>
</feature>
<keyword evidence="4" id="KW-1185">Reference proteome</keyword>
<dbReference type="PANTHER" id="PTHR35585">
    <property type="entry name" value="HHE DOMAIN PROTEIN (AFU_ORTHOLOGUE AFUA_4G00730)"/>
    <property type="match status" value="1"/>
</dbReference>
<dbReference type="EMBL" id="RSCD01000002">
    <property type="protein sequence ID" value="RSH94906.1"/>
    <property type="molecule type" value="Genomic_DNA"/>
</dbReference>
<dbReference type="Gene3D" id="1.20.120.520">
    <property type="entry name" value="nmb1532 protein domain like"/>
    <property type="match status" value="1"/>
</dbReference>
<organism evidence="3 4">
    <name type="scientific">Saitozyma podzolica</name>
    <dbReference type="NCBI Taxonomy" id="1890683"/>
    <lineage>
        <taxon>Eukaryota</taxon>
        <taxon>Fungi</taxon>
        <taxon>Dikarya</taxon>
        <taxon>Basidiomycota</taxon>
        <taxon>Agaricomycotina</taxon>
        <taxon>Tremellomycetes</taxon>
        <taxon>Tremellales</taxon>
        <taxon>Trimorphomycetaceae</taxon>
        <taxon>Saitozyma</taxon>
    </lineage>
</organism>
<dbReference type="PANTHER" id="PTHR35585:SF1">
    <property type="entry name" value="HHE DOMAIN PROTEIN (AFU_ORTHOLOGUE AFUA_4G00730)"/>
    <property type="match status" value="1"/>
</dbReference>
<accession>A0A427YV42</accession>
<dbReference type="OrthoDB" id="9983919at2759"/>
<protein>
    <recommendedName>
        <fullName evidence="2">Hemerythrin-like domain-containing protein</fullName>
    </recommendedName>
</protein>
<dbReference type="STRING" id="1890683.A0A427YV42"/>
<dbReference type="Pfam" id="PF01814">
    <property type="entry name" value="Hemerythrin"/>
    <property type="match status" value="1"/>
</dbReference>
<comment type="caution">
    <text evidence="3">The sequence shown here is derived from an EMBL/GenBank/DDBJ whole genome shotgun (WGS) entry which is preliminary data.</text>
</comment>
<feature type="region of interest" description="Disordered" evidence="1">
    <location>
        <begin position="128"/>
        <end position="159"/>
    </location>
</feature>
<evidence type="ECO:0000259" key="2">
    <source>
        <dbReference type="Pfam" id="PF01814"/>
    </source>
</evidence>
<dbReference type="Proteomes" id="UP000279259">
    <property type="component" value="Unassembled WGS sequence"/>
</dbReference>